<dbReference type="InterPro" id="IPR046357">
    <property type="entry name" value="PPIase_dom_sf"/>
</dbReference>
<dbReference type="Pfam" id="PF13624">
    <property type="entry name" value="SurA_N_3"/>
    <property type="match status" value="1"/>
</dbReference>
<dbReference type="Pfam" id="PF13616">
    <property type="entry name" value="Rotamase_3"/>
    <property type="match status" value="1"/>
</dbReference>
<keyword evidence="5" id="KW-1185">Reference proteome</keyword>
<feature type="domain" description="PpiC" evidence="3">
    <location>
        <begin position="179"/>
        <end position="284"/>
    </location>
</feature>
<accession>A0A7T7XMW1</accession>
<dbReference type="InterPro" id="IPR050245">
    <property type="entry name" value="PrsA_foldase"/>
</dbReference>
<evidence type="ECO:0000259" key="3">
    <source>
        <dbReference type="PROSITE" id="PS50198"/>
    </source>
</evidence>
<evidence type="ECO:0000256" key="2">
    <source>
        <dbReference type="SAM" id="SignalP"/>
    </source>
</evidence>
<dbReference type="InterPro" id="IPR027304">
    <property type="entry name" value="Trigger_fact/SurA_dom_sf"/>
</dbReference>
<keyword evidence="1" id="KW-0697">Rotamase</keyword>
<dbReference type="PANTHER" id="PTHR47245">
    <property type="entry name" value="PEPTIDYLPROLYL ISOMERASE"/>
    <property type="match status" value="1"/>
</dbReference>
<evidence type="ECO:0000313" key="4">
    <source>
        <dbReference type="EMBL" id="QQO09285.1"/>
    </source>
</evidence>
<feature type="chain" id="PRO_5031246319" evidence="2">
    <location>
        <begin position="21"/>
        <end position="348"/>
    </location>
</feature>
<dbReference type="GO" id="GO:0003755">
    <property type="term" value="F:peptidyl-prolyl cis-trans isomerase activity"/>
    <property type="evidence" value="ECO:0007669"/>
    <property type="project" value="UniProtKB-KW"/>
</dbReference>
<organism evidence="4 5">
    <name type="scientific">Breznakiella homolactica</name>
    <dbReference type="NCBI Taxonomy" id="2798577"/>
    <lineage>
        <taxon>Bacteria</taxon>
        <taxon>Pseudomonadati</taxon>
        <taxon>Spirochaetota</taxon>
        <taxon>Spirochaetia</taxon>
        <taxon>Spirochaetales</taxon>
        <taxon>Breznakiellaceae</taxon>
        <taxon>Breznakiella</taxon>
    </lineage>
</organism>
<dbReference type="SUPFAM" id="SSF54534">
    <property type="entry name" value="FKBP-like"/>
    <property type="match status" value="1"/>
</dbReference>
<dbReference type="Gene3D" id="1.10.4030.10">
    <property type="entry name" value="Porin chaperone SurA, peptide-binding domain"/>
    <property type="match status" value="1"/>
</dbReference>
<dbReference type="KEGG" id="bhc:JFL75_20540"/>
<protein>
    <submittedName>
        <fullName evidence="4">Peptidylprolyl isomerase</fullName>
    </submittedName>
</protein>
<gene>
    <name evidence="4" type="ORF">JFL75_20540</name>
</gene>
<keyword evidence="1 4" id="KW-0413">Isomerase</keyword>
<sequence length="348" mass="39092">MKRTFFLTIMVCAVLGTAFAQSDLQPAAIVRLTKSEPITVKQLRTAVEQLEQEAGKAMTPAERRQVLDILINNKLAMQAAERDGVTVSDGEINQQIQQFRTALAQNMGRQPTDAEFELFIRNQTGYDLATFRTELKQQATIQRYLVSQKRDLLENIPSPTDAEVTQTYNLIKARNFVRPHTVRVSVILVPKGTTADERTKAKELADKLARDIGSNPSKFDEAVIRANAPSSGYQGGDGGYIPQDIQVQQRLGLDFANTVFALRQGEVSKVIETPRGYEIIKITETLDEKILELDDIIEPGTKVTVKEYLVNTLLQQRQQQAIDTASHELITELRKGNTFQVFENNINW</sequence>
<dbReference type="PROSITE" id="PS50198">
    <property type="entry name" value="PPIC_PPIASE_2"/>
    <property type="match status" value="1"/>
</dbReference>
<keyword evidence="2" id="KW-0732">Signal</keyword>
<dbReference type="SUPFAM" id="SSF109998">
    <property type="entry name" value="Triger factor/SurA peptide-binding domain-like"/>
    <property type="match status" value="1"/>
</dbReference>
<reference evidence="4" key="1">
    <citation type="submission" date="2021-01" db="EMBL/GenBank/DDBJ databases">
        <title>Description of Breznakiella homolactica.</title>
        <authorList>
            <person name="Song Y."/>
            <person name="Brune A."/>
        </authorList>
    </citation>
    <scope>NUCLEOTIDE SEQUENCE</scope>
    <source>
        <strain evidence="4">RmG30</strain>
    </source>
</reference>
<name>A0A7T7XMW1_9SPIR</name>
<dbReference type="PANTHER" id="PTHR47245:SF2">
    <property type="entry name" value="PEPTIDYL-PROLYL CIS-TRANS ISOMERASE HP_0175-RELATED"/>
    <property type="match status" value="1"/>
</dbReference>
<dbReference type="EMBL" id="CP067089">
    <property type="protein sequence ID" value="QQO09285.1"/>
    <property type="molecule type" value="Genomic_DNA"/>
</dbReference>
<dbReference type="AlphaFoldDB" id="A0A7T7XMW1"/>
<proteinExistence type="predicted"/>
<dbReference type="InterPro" id="IPR000297">
    <property type="entry name" value="PPIase_PpiC"/>
</dbReference>
<dbReference type="RefSeq" id="WP_215626591.1">
    <property type="nucleotide sequence ID" value="NZ_CP067089.2"/>
</dbReference>
<evidence type="ECO:0000313" key="5">
    <source>
        <dbReference type="Proteomes" id="UP000595917"/>
    </source>
</evidence>
<evidence type="ECO:0000256" key="1">
    <source>
        <dbReference type="PROSITE-ProRule" id="PRU00278"/>
    </source>
</evidence>
<dbReference type="Proteomes" id="UP000595917">
    <property type="component" value="Chromosome"/>
</dbReference>
<feature type="signal peptide" evidence="2">
    <location>
        <begin position="1"/>
        <end position="20"/>
    </location>
</feature>
<dbReference type="Gene3D" id="3.10.50.40">
    <property type="match status" value="1"/>
</dbReference>